<dbReference type="PIRSF" id="PIRSF002764">
    <property type="entry name" value="CcmB"/>
    <property type="match status" value="1"/>
</dbReference>
<feature type="transmembrane region" description="Helical" evidence="13">
    <location>
        <begin position="66"/>
        <end position="91"/>
    </location>
</feature>
<dbReference type="PRINTS" id="PR01414">
    <property type="entry name" value="CCMBBIOGNSIS"/>
</dbReference>
<evidence type="ECO:0000256" key="1">
    <source>
        <dbReference type="ARBA" id="ARBA00002442"/>
    </source>
</evidence>
<evidence type="ECO:0000256" key="8">
    <source>
        <dbReference type="ARBA" id="ARBA00022692"/>
    </source>
</evidence>
<keyword evidence="10 13" id="KW-1133">Transmembrane helix</keyword>
<keyword evidence="15" id="KW-1185">Reference proteome</keyword>
<comment type="similarity">
    <text evidence="3 12">Belongs to the CcmB/CycW/HelB family.</text>
</comment>
<evidence type="ECO:0000313" key="15">
    <source>
        <dbReference type="Proteomes" id="UP000319941"/>
    </source>
</evidence>
<feature type="transmembrane region" description="Helical" evidence="13">
    <location>
        <begin position="42"/>
        <end position="60"/>
    </location>
</feature>
<dbReference type="GO" id="GO:1903607">
    <property type="term" value="P:cytochrome c biosynthetic process"/>
    <property type="evidence" value="ECO:0007669"/>
    <property type="project" value="TreeGrafter"/>
</dbReference>
<comment type="caution">
    <text evidence="14">The sequence shown here is derived from an EMBL/GenBank/DDBJ whole genome shotgun (WGS) entry which is preliminary data.</text>
</comment>
<dbReference type="PANTHER" id="PTHR30070:SF1">
    <property type="entry name" value="CYTOCHROME C BIOGENESIS B-RELATED"/>
    <property type="match status" value="1"/>
</dbReference>
<dbReference type="EMBL" id="VNFH01000002">
    <property type="protein sequence ID" value="TVU72800.1"/>
    <property type="molecule type" value="Genomic_DNA"/>
</dbReference>
<keyword evidence="7 12" id="KW-0997">Cell inner membrane</keyword>
<dbReference type="AlphaFoldDB" id="A0A558HUI9"/>
<dbReference type="OrthoDB" id="9799895at2"/>
<feature type="transmembrane region" description="Helical" evidence="13">
    <location>
        <begin position="112"/>
        <end position="133"/>
    </location>
</feature>
<keyword evidence="8 13" id="KW-0812">Transmembrane</keyword>
<reference evidence="14 15" key="1">
    <citation type="submission" date="2019-07" db="EMBL/GenBank/DDBJ databases">
        <title>Diversity of Bacteria from Kongsfjorden, Arctic.</title>
        <authorList>
            <person name="Yu Y."/>
        </authorList>
    </citation>
    <scope>NUCLEOTIDE SEQUENCE [LARGE SCALE GENOMIC DNA]</scope>
    <source>
        <strain evidence="14 15">SM1923</strain>
    </source>
</reference>
<evidence type="ECO:0000313" key="14">
    <source>
        <dbReference type="EMBL" id="TVU72800.1"/>
    </source>
</evidence>
<dbReference type="STRING" id="553385.GCA_000591415_02034"/>
<dbReference type="NCBIfam" id="TIGR01190">
    <property type="entry name" value="ccmB"/>
    <property type="match status" value="1"/>
</dbReference>
<evidence type="ECO:0000256" key="10">
    <source>
        <dbReference type="ARBA" id="ARBA00022989"/>
    </source>
</evidence>
<dbReference type="RefSeq" id="WP_024952107.1">
    <property type="nucleotide sequence ID" value="NZ_CAWOWR010000076.1"/>
</dbReference>
<evidence type="ECO:0000256" key="5">
    <source>
        <dbReference type="ARBA" id="ARBA00022448"/>
    </source>
</evidence>
<dbReference type="GO" id="GO:0005886">
    <property type="term" value="C:plasma membrane"/>
    <property type="evidence" value="ECO:0007669"/>
    <property type="project" value="UniProtKB-SubCell"/>
</dbReference>
<dbReference type="PANTHER" id="PTHR30070">
    <property type="entry name" value="HEME EXPORTER PROTEIN B"/>
    <property type="match status" value="1"/>
</dbReference>
<dbReference type="GO" id="GO:0017004">
    <property type="term" value="P:cytochrome complex assembly"/>
    <property type="evidence" value="ECO:0007669"/>
    <property type="project" value="UniProtKB-KW"/>
</dbReference>
<keyword evidence="6 12" id="KW-1003">Cell membrane</keyword>
<feature type="transmembrane region" description="Helical" evidence="13">
    <location>
        <begin position="213"/>
        <end position="236"/>
    </location>
</feature>
<dbReference type="InterPro" id="IPR003544">
    <property type="entry name" value="Cyt_c_biogenesis_CcmB"/>
</dbReference>
<gene>
    <name evidence="14" type="primary">ccmB</name>
    <name evidence="14" type="ORF">FQP86_03810</name>
</gene>
<dbReference type="Proteomes" id="UP000319941">
    <property type="component" value="Unassembled WGS sequence"/>
</dbReference>
<organism evidence="14 15">
    <name type="scientific">Cobetia crustatorum</name>
    <dbReference type="NCBI Taxonomy" id="553385"/>
    <lineage>
        <taxon>Bacteria</taxon>
        <taxon>Pseudomonadati</taxon>
        <taxon>Pseudomonadota</taxon>
        <taxon>Gammaproteobacteria</taxon>
        <taxon>Oceanospirillales</taxon>
        <taxon>Halomonadaceae</taxon>
        <taxon>Cobetia</taxon>
    </lineage>
</organism>
<comment type="subcellular location">
    <subcellularLocation>
        <location evidence="2">Cell inner membrane</location>
        <topology evidence="2">Multi-pass membrane protein</topology>
    </subcellularLocation>
</comment>
<keyword evidence="5 12" id="KW-0813">Transport</keyword>
<proteinExistence type="inferred from homology"/>
<sequence>MRREPLIPLAESNAASTGSLGAAMAATLTRDLRQALRRRSELINPLAFFALVITLFPLGISPDKALLATLAPGLVWVAALLATLLSLDGLFRQDFDDGSLEQLLLTPQPLPLLVLAKVVGHWLLTGLPLALMAPLLGVMLGLPSAAFGVLMASLALGSMSLSLIGAIGAALTVGLRRGGVLLSLIILPLYIPVLIFGAGAVQSAVAGLPSLPHLAILGAMLALALLLAPLAIAAGLRLSVNG</sequence>
<feature type="transmembrane region" description="Helical" evidence="13">
    <location>
        <begin position="145"/>
        <end position="173"/>
    </location>
</feature>
<evidence type="ECO:0000256" key="11">
    <source>
        <dbReference type="ARBA" id="ARBA00023136"/>
    </source>
</evidence>
<feature type="transmembrane region" description="Helical" evidence="13">
    <location>
        <begin position="180"/>
        <end position="201"/>
    </location>
</feature>
<evidence type="ECO:0000256" key="9">
    <source>
        <dbReference type="ARBA" id="ARBA00022748"/>
    </source>
</evidence>
<evidence type="ECO:0000256" key="13">
    <source>
        <dbReference type="SAM" id="Phobius"/>
    </source>
</evidence>
<evidence type="ECO:0000256" key="7">
    <source>
        <dbReference type="ARBA" id="ARBA00022519"/>
    </source>
</evidence>
<evidence type="ECO:0000256" key="12">
    <source>
        <dbReference type="PIRNR" id="PIRNR002764"/>
    </source>
</evidence>
<name>A0A558HUI9_9GAMM</name>
<dbReference type="InterPro" id="IPR026031">
    <property type="entry name" value="Cyt_c_CcmB_bac"/>
</dbReference>
<protein>
    <recommendedName>
        <fullName evidence="4 12">Heme exporter protein B</fullName>
    </recommendedName>
</protein>
<keyword evidence="11 12" id="KW-0472">Membrane</keyword>
<keyword evidence="9 12" id="KW-0201">Cytochrome c-type biogenesis</keyword>
<evidence type="ECO:0000256" key="3">
    <source>
        <dbReference type="ARBA" id="ARBA00010544"/>
    </source>
</evidence>
<evidence type="ECO:0000256" key="2">
    <source>
        <dbReference type="ARBA" id="ARBA00004429"/>
    </source>
</evidence>
<evidence type="ECO:0000256" key="4">
    <source>
        <dbReference type="ARBA" id="ARBA00016452"/>
    </source>
</evidence>
<evidence type="ECO:0000256" key="6">
    <source>
        <dbReference type="ARBA" id="ARBA00022475"/>
    </source>
</evidence>
<dbReference type="Pfam" id="PF03379">
    <property type="entry name" value="CcmB"/>
    <property type="match status" value="1"/>
</dbReference>
<comment type="function">
    <text evidence="1 12">Required for the export of heme to the periplasm for the biogenesis of c-type cytochromes.</text>
</comment>
<dbReference type="GO" id="GO:0015232">
    <property type="term" value="F:heme transmembrane transporter activity"/>
    <property type="evidence" value="ECO:0007669"/>
    <property type="project" value="InterPro"/>
</dbReference>
<accession>A0A558HUI9</accession>